<dbReference type="PANTHER" id="PTHR24421:SF10">
    <property type="entry name" value="NITRATE_NITRITE SENSOR PROTEIN NARQ"/>
    <property type="match status" value="1"/>
</dbReference>
<dbReference type="SUPFAM" id="SSF55874">
    <property type="entry name" value="ATPase domain of HSP90 chaperone/DNA topoisomerase II/histidine kinase"/>
    <property type="match status" value="1"/>
</dbReference>
<dbReference type="RefSeq" id="WP_093887393.1">
    <property type="nucleotide sequence ID" value="NZ_FOQY01000007.1"/>
</dbReference>
<dbReference type="EMBL" id="FOQY01000007">
    <property type="protein sequence ID" value="SFJ18542.1"/>
    <property type="molecule type" value="Genomic_DNA"/>
</dbReference>
<dbReference type="GO" id="GO:0000155">
    <property type="term" value="F:phosphorelay sensor kinase activity"/>
    <property type="evidence" value="ECO:0007669"/>
    <property type="project" value="InterPro"/>
</dbReference>
<keyword evidence="6 13" id="KW-0418">Kinase</keyword>
<evidence type="ECO:0000256" key="5">
    <source>
        <dbReference type="ARBA" id="ARBA00022741"/>
    </source>
</evidence>
<evidence type="ECO:0000256" key="6">
    <source>
        <dbReference type="ARBA" id="ARBA00022777"/>
    </source>
</evidence>
<dbReference type="InterPro" id="IPR050482">
    <property type="entry name" value="Sensor_HK_TwoCompSys"/>
</dbReference>
<keyword evidence="4" id="KW-0808">Transferase</keyword>
<organism evidence="13 14">
    <name type="scientific">Streptosporangium canum</name>
    <dbReference type="NCBI Taxonomy" id="324952"/>
    <lineage>
        <taxon>Bacteria</taxon>
        <taxon>Bacillati</taxon>
        <taxon>Actinomycetota</taxon>
        <taxon>Actinomycetes</taxon>
        <taxon>Streptosporangiales</taxon>
        <taxon>Streptosporangiaceae</taxon>
        <taxon>Streptosporangium</taxon>
    </lineage>
</organism>
<evidence type="ECO:0000256" key="8">
    <source>
        <dbReference type="ARBA" id="ARBA00023012"/>
    </source>
</evidence>
<evidence type="ECO:0000256" key="3">
    <source>
        <dbReference type="ARBA" id="ARBA00022553"/>
    </source>
</evidence>
<dbReference type="PANTHER" id="PTHR24421">
    <property type="entry name" value="NITRATE/NITRITE SENSOR PROTEIN NARX-RELATED"/>
    <property type="match status" value="1"/>
</dbReference>
<evidence type="ECO:0000313" key="14">
    <source>
        <dbReference type="Proteomes" id="UP000199111"/>
    </source>
</evidence>
<evidence type="ECO:0000259" key="12">
    <source>
        <dbReference type="Pfam" id="PF13796"/>
    </source>
</evidence>
<protein>
    <recommendedName>
        <fullName evidence="2">histidine kinase</fullName>
        <ecNumber evidence="2">2.7.13.3</ecNumber>
    </recommendedName>
</protein>
<feature type="domain" description="Putative sensor" evidence="12">
    <location>
        <begin position="17"/>
        <end position="178"/>
    </location>
</feature>
<evidence type="ECO:0000256" key="7">
    <source>
        <dbReference type="ARBA" id="ARBA00022840"/>
    </source>
</evidence>
<evidence type="ECO:0000256" key="9">
    <source>
        <dbReference type="SAM" id="Phobius"/>
    </source>
</evidence>
<evidence type="ECO:0000259" key="11">
    <source>
        <dbReference type="Pfam" id="PF07730"/>
    </source>
</evidence>
<evidence type="ECO:0000256" key="2">
    <source>
        <dbReference type="ARBA" id="ARBA00012438"/>
    </source>
</evidence>
<dbReference type="Pfam" id="PF13796">
    <property type="entry name" value="Sensor"/>
    <property type="match status" value="1"/>
</dbReference>
<accession>A0A1I3PAR0</accession>
<evidence type="ECO:0000259" key="10">
    <source>
        <dbReference type="Pfam" id="PF02518"/>
    </source>
</evidence>
<keyword evidence="8" id="KW-0902">Two-component regulatory system</keyword>
<dbReference type="GO" id="GO:0046983">
    <property type="term" value="F:protein dimerization activity"/>
    <property type="evidence" value="ECO:0007669"/>
    <property type="project" value="InterPro"/>
</dbReference>
<keyword evidence="9" id="KW-1133">Transmembrane helix</keyword>
<dbReference type="AlphaFoldDB" id="A0A1I3PAR0"/>
<keyword evidence="14" id="KW-1185">Reference proteome</keyword>
<name>A0A1I3PAR0_9ACTN</name>
<dbReference type="InterPro" id="IPR036890">
    <property type="entry name" value="HATPase_C_sf"/>
</dbReference>
<dbReference type="CDD" id="cd16917">
    <property type="entry name" value="HATPase_UhpB-NarQ-NarX-like"/>
    <property type="match status" value="1"/>
</dbReference>
<proteinExistence type="predicted"/>
<comment type="catalytic activity">
    <reaction evidence="1">
        <text>ATP + protein L-histidine = ADP + protein N-phospho-L-histidine.</text>
        <dbReference type="EC" id="2.7.13.3"/>
    </reaction>
</comment>
<evidence type="ECO:0000256" key="4">
    <source>
        <dbReference type="ARBA" id="ARBA00022679"/>
    </source>
</evidence>
<dbReference type="GeneID" id="96298277"/>
<dbReference type="EC" id="2.7.13.3" evidence="2"/>
<dbReference type="Pfam" id="PF07730">
    <property type="entry name" value="HisKA_3"/>
    <property type="match status" value="1"/>
</dbReference>
<evidence type="ECO:0000256" key="1">
    <source>
        <dbReference type="ARBA" id="ARBA00000085"/>
    </source>
</evidence>
<feature type="domain" description="Histidine kinase/HSP90-like ATPase" evidence="10">
    <location>
        <begin position="307"/>
        <end position="391"/>
    </location>
</feature>
<dbReference type="GO" id="GO:0016020">
    <property type="term" value="C:membrane"/>
    <property type="evidence" value="ECO:0007669"/>
    <property type="project" value="InterPro"/>
</dbReference>
<feature type="transmembrane region" description="Helical" evidence="9">
    <location>
        <begin position="142"/>
        <end position="166"/>
    </location>
</feature>
<evidence type="ECO:0000313" key="13">
    <source>
        <dbReference type="EMBL" id="SFJ18542.1"/>
    </source>
</evidence>
<dbReference type="Gene3D" id="3.30.565.10">
    <property type="entry name" value="Histidine kinase-like ATPase, C-terminal domain"/>
    <property type="match status" value="1"/>
</dbReference>
<keyword evidence="3" id="KW-0597">Phosphoprotein</keyword>
<keyword evidence="9" id="KW-0812">Transmembrane</keyword>
<feature type="domain" description="Signal transduction histidine kinase subgroup 3 dimerisation and phosphoacceptor" evidence="11">
    <location>
        <begin position="205"/>
        <end position="270"/>
    </location>
</feature>
<dbReference type="InterPro" id="IPR011712">
    <property type="entry name" value="Sig_transdc_His_kin_sub3_dim/P"/>
</dbReference>
<keyword evidence="7" id="KW-0067">ATP-binding</keyword>
<keyword evidence="5" id="KW-0547">Nucleotide-binding</keyword>
<dbReference type="InterPro" id="IPR003594">
    <property type="entry name" value="HATPase_dom"/>
</dbReference>
<gene>
    <name evidence="13" type="ORF">SAMN05216275_10723</name>
</gene>
<dbReference type="Pfam" id="PF02518">
    <property type="entry name" value="HATPase_c"/>
    <property type="match status" value="1"/>
</dbReference>
<reference evidence="14" key="1">
    <citation type="submission" date="2016-10" db="EMBL/GenBank/DDBJ databases">
        <authorList>
            <person name="Varghese N."/>
            <person name="Submissions S."/>
        </authorList>
    </citation>
    <scope>NUCLEOTIDE SEQUENCE [LARGE SCALE GENOMIC DNA]</scope>
    <source>
        <strain evidence="14">CGMCC 4.2126</strain>
    </source>
</reference>
<feature type="transmembrane region" description="Helical" evidence="9">
    <location>
        <begin position="107"/>
        <end position="136"/>
    </location>
</feature>
<dbReference type="Proteomes" id="UP000199111">
    <property type="component" value="Unassembled WGS sequence"/>
</dbReference>
<sequence length="405" mass="42434">MIGRILRRGLGPVGGLSLNIATGAAALLLTAVVLAGVALIPVAGLGLAVLARALAPVRSLARFQRAWAGRVLERDPAEPYRSPAGPGIRAHLIPCLRDPATWRDLTWLAVHGVTSAVFVIAVWAMLSAVGTIWLLRTVDANWMVSFTLSLSILAILAITLAAVSLVRAGQARLAHLLLQPKSSLAQRVRELTESRAATVDAQAAELRRIERDLHDGAQARLVAVRMNLGLARGARDPAQVRELIEEAWESTGQALADLRDLVRGIHPPVLADRGLAGAIEAAALLCPVPVEVDVDLPERPEAPVESAVYFAASEALTNLAKHSDAGRAWVRLRHSGGVLRLTVGDDGRGGADPAAGTGLRGIARRLSAFDGSLAVSSPSGGPTELTMELPCALSSPKISHSCGTA</sequence>
<dbReference type="InterPro" id="IPR025828">
    <property type="entry name" value="Put_sensor_dom"/>
</dbReference>
<dbReference type="GO" id="GO:0005524">
    <property type="term" value="F:ATP binding"/>
    <property type="evidence" value="ECO:0007669"/>
    <property type="project" value="UniProtKB-KW"/>
</dbReference>
<dbReference type="Gene3D" id="1.20.5.1930">
    <property type="match status" value="1"/>
</dbReference>
<keyword evidence="9" id="KW-0472">Membrane</keyword>
<feature type="transmembrane region" description="Helical" evidence="9">
    <location>
        <begin position="20"/>
        <end position="50"/>
    </location>
</feature>